<name>A0A261SGI1_9BORD</name>
<dbReference type="Pfam" id="PF03466">
    <property type="entry name" value="LysR_substrate"/>
    <property type="match status" value="1"/>
</dbReference>
<evidence type="ECO:0000256" key="3">
    <source>
        <dbReference type="ARBA" id="ARBA00023125"/>
    </source>
</evidence>
<dbReference type="InterPro" id="IPR005119">
    <property type="entry name" value="LysR_subst-bd"/>
</dbReference>
<dbReference type="InterPro" id="IPR036390">
    <property type="entry name" value="WH_DNA-bd_sf"/>
</dbReference>
<dbReference type="Gene3D" id="3.40.190.10">
    <property type="entry name" value="Periplasmic binding protein-like II"/>
    <property type="match status" value="2"/>
</dbReference>
<dbReference type="InterPro" id="IPR036388">
    <property type="entry name" value="WH-like_DNA-bd_sf"/>
</dbReference>
<evidence type="ECO:0000313" key="7">
    <source>
        <dbReference type="EMBL" id="OZI58751.1"/>
    </source>
</evidence>
<dbReference type="GO" id="GO:0003700">
    <property type="term" value="F:DNA-binding transcription factor activity"/>
    <property type="evidence" value="ECO:0007669"/>
    <property type="project" value="InterPro"/>
</dbReference>
<dbReference type="AlphaFoldDB" id="A0A261SGI1"/>
<dbReference type="PANTHER" id="PTHR30126:SF77">
    <property type="entry name" value="TRANSCRIPTIONAL REGULATORY PROTEIN"/>
    <property type="match status" value="1"/>
</dbReference>
<dbReference type="PRINTS" id="PR00039">
    <property type="entry name" value="HTHLYSR"/>
</dbReference>
<dbReference type="Proteomes" id="UP000217005">
    <property type="component" value="Unassembled WGS sequence"/>
</dbReference>
<evidence type="ECO:0000256" key="1">
    <source>
        <dbReference type="ARBA" id="ARBA00009437"/>
    </source>
</evidence>
<evidence type="ECO:0000313" key="6">
    <source>
        <dbReference type="EMBL" id="OZI36032.1"/>
    </source>
</evidence>
<organism evidence="6 9">
    <name type="scientific">Bordetella genomosp. 1</name>
    <dbReference type="NCBI Taxonomy" id="1395607"/>
    <lineage>
        <taxon>Bacteria</taxon>
        <taxon>Pseudomonadati</taxon>
        <taxon>Pseudomonadota</taxon>
        <taxon>Betaproteobacteria</taxon>
        <taxon>Burkholderiales</taxon>
        <taxon>Alcaligenaceae</taxon>
        <taxon>Bordetella</taxon>
    </lineage>
</organism>
<dbReference type="FunFam" id="1.10.10.10:FF:000001">
    <property type="entry name" value="LysR family transcriptional regulator"/>
    <property type="match status" value="1"/>
</dbReference>
<dbReference type="PANTHER" id="PTHR30126">
    <property type="entry name" value="HTH-TYPE TRANSCRIPTIONAL REGULATOR"/>
    <property type="match status" value="1"/>
</dbReference>
<protein>
    <submittedName>
        <fullName evidence="6">LysR family transcriptional regulator</fullName>
    </submittedName>
</protein>
<feature type="domain" description="HTH lysR-type" evidence="5">
    <location>
        <begin position="3"/>
        <end position="60"/>
    </location>
</feature>
<reference evidence="6 9" key="1">
    <citation type="submission" date="2017-05" db="EMBL/GenBank/DDBJ databases">
        <title>Complete and WGS of Bordetella genogroups.</title>
        <authorList>
            <person name="Spilker T."/>
            <person name="LiPuma J."/>
        </authorList>
    </citation>
    <scope>NUCLEOTIDE SEQUENCE [LARGE SCALE GENOMIC DNA]</scope>
    <source>
        <strain evidence="6 9">AU17610</strain>
    </source>
</reference>
<proteinExistence type="inferred from homology"/>
<sequence>MRITLSQLEAFYWTAKLGSIHAAARHLHVTQPAVSARIRELEGALEVQLFDRSRQRVSLTDVGQSALRHAESALHSTRQLEHFGKDRSLGGKLRLGADECSANVGLTAVIAQLKEHYPSLALEMTVDVGSVLNSKLNAGELDMALLTNPATGDDITDVFIGWMTFHWVASPALHITADPFRAEHARGQHIATHSPPSTLYTVVENWLASGGVDMSGPSTTNSLALISRLIAAGHAIGILPVPLLQDMLTMGVLRALPADPPIPPARFYISYLTASHGAHIDSIVDITRDTLTRLNFLAPIEAAPAHAEQP</sequence>
<dbReference type="RefSeq" id="WP_094826840.1">
    <property type="nucleotide sequence ID" value="NZ_NEVL01000003.1"/>
</dbReference>
<evidence type="ECO:0000256" key="4">
    <source>
        <dbReference type="ARBA" id="ARBA00023163"/>
    </source>
</evidence>
<keyword evidence="4" id="KW-0804">Transcription</keyword>
<dbReference type="GO" id="GO:0000976">
    <property type="term" value="F:transcription cis-regulatory region binding"/>
    <property type="evidence" value="ECO:0007669"/>
    <property type="project" value="TreeGrafter"/>
</dbReference>
<reference evidence="7 8" key="2">
    <citation type="submission" date="2017-05" db="EMBL/GenBank/DDBJ databases">
        <title>Complete and WGS of Bordetella genogroups.</title>
        <authorList>
            <person name="Spilker T."/>
            <person name="Lipuma J."/>
        </authorList>
    </citation>
    <scope>NUCLEOTIDE SEQUENCE [LARGE SCALE GENOMIC DNA]</scope>
    <source>
        <strain evidence="7 8">AU9795</strain>
    </source>
</reference>
<dbReference type="Proteomes" id="UP000216354">
    <property type="component" value="Unassembled WGS sequence"/>
</dbReference>
<evidence type="ECO:0000256" key="2">
    <source>
        <dbReference type="ARBA" id="ARBA00023015"/>
    </source>
</evidence>
<gene>
    <name evidence="7" type="ORF">CAL27_18905</name>
    <name evidence="6" type="ORF">CEG14_13420</name>
</gene>
<comment type="similarity">
    <text evidence="1">Belongs to the LysR transcriptional regulatory family.</text>
</comment>
<evidence type="ECO:0000313" key="8">
    <source>
        <dbReference type="Proteomes" id="UP000216354"/>
    </source>
</evidence>
<keyword evidence="8" id="KW-1185">Reference proteome</keyword>
<comment type="caution">
    <text evidence="6">The sequence shown here is derived from an EMBL/GenBank/DDBJ whole genome shotgun (WGS) entry which is preliminary data.</text>
</comment>
<keyword evidence="2" id="KW-0805">Transcription regulation</keyword>
<dbReference type="SUPFAM" id="SSF46785">
    <property type="entry name" value="Winged helix' DNA-binding domain"/>
    <property type="match status" value="1"/>
</dbReference>
<accession>A0A261SGI1</accession>
<dbReference type="Gene3D" id="1.10.10.10">
    <property type="entry name" value="Winged helix-like DNA-binding domain superfamily/Winged helix DNA-binding domain"/>
    <property type="match status" value="1"/>
</dbReference>
<keyword evidence="3" id="KW-0238">DNA-binding</keyword>
<evidence type="ECO:0000313" key="9">
    <source>
        <dbReference type="Proteomes" id="UP000217005"/>
    </source>
</evidence>
<dbReference type="PROSITE" id="PS50931">
    <property type="entry name" value="HTH_LYSR"/>
    <property type="match status" value="1"/>
</dbReference>
<dbReference type="CDD" id="cd05466">
    <property type="entry name" value="PBP2_LTTR_substrate"/>
    <property type="match status" value="1"/>
</dbReference>
<dbReference type="EMBL" id="NEVR01000004">
    <property type="protein sequence ID" value="OZI58751.1"/>
    <property type="molecule type" value="Genomic_DNA"/>
</dbReference>
<dbReference type="OrthoDB" id="8651113at2"/>
<dbReference type="SUPFAM" id="SSF53850">
    <property type="entry name" value="Periplasmic binding protein-like II"/>
    <property type="match status" value="1"/>
</dbReference>
<dbReference type="InterPro" id="IPR000847">
    <property type="entry name" value="LysR_HTH_N"/>
</dbReference>
<dbReference type="Pfam" id="PF00126">
    <property type="entry name" value="HTH_1"/>
    <property type="match status" value="1"/>
</dbReference>
<evidence type="ECO:0000259" key="5">
    <source>
        <dbReference type="PROSITE" id="PS50931"/>
    </source>
</evidence>
<dbReference type="EMBL" id="NEVL01000003">
    <property type="protein sequence ID" value="OZI36032.1"/>
    <property type="molecule type" value="Genomic_DNA"/>
</dbReference>